<dbReference type="RefSeq" id="WP_109685133.1">
    <property type="nucleotide sequence ID" value="NZ_QGGL01000001.1"/>
</dbReference>
<reference evidence="1 2" key="1">
    <citation type="submission" date="2018-05" db="EMBL/GenBank/DDBJ databases">
        <title>Genomic Encyclopedia of Type Strains, Phase IV (KMG-IV): sequencing the most valuable type-strain genomes for metagenomic binning, comparative biology and taxonomic classification.</title>
        <authorList>
            <person name="Goeker M."/>
        </authorList>
    </citation>
    <scope>NUCLEOTIDE SEQUENCE [LARGE SCALE GENOMIC DNA]</scope>
    <source>
        <strain evidence="1 2">DSM 18773</strain>
    </source>
</reference>
<sequence length="363" mass="40549">MKKQLLAMSLGLGSTLVALNLWAGTFAPESMSSERLVLDDTFYEQNLQLDTAFANIAAQKSPKVITLGDSTMYGSVVYENETIPFFLRQALRNQNPNTSVTNLAYPGARPADLYAMLKRATDAQPDLVLLDVNVVFYSERILSEGALANKTLKRDFLLEPQVPQGIFTDNRVEETIKTLLKNTNLGQYQPAINEKLFAAQPRHYIREAVTALAPPQAPEAVAASATPAESIIGVPWTSKKWEQPEQTNMARIYGQGPLTERNDSVQMLERTLQYAQEHNINILFYLTPQNEQLIGTFFDVNQLRANEDYLKNILDRAGAWYLDLRDAVPSAQFGDYDHMLRDAHLDIANQLAQEIAAKGGLPQ</sequence>
<organism evidence="1 2">
    <name type="scientific">Tumebacillus permanentifrigoris</name>
    <dbReference type="NCBI Taxonomy" id="378543"/>
    <lineage>
        <taxon>Bacteria</taxon>
        <taxon>Bacillati</taxon>
        <taxon>Bacillota</taxon>
        <taxon>Bacilli</taxon>
        <taxon>Bacillales</taxon>
        <taxon>Alicyclobacillaceae</taxon>
        <taxon>Tumebacillus</taxon>
    </lineage>
</organism>
<accession>A0A316DHY0</accession>
<evidence type="ECO:0000313" key="2">
    <source>
        <dbReference type="Proteomes" id="UP000245634"/>
    </source>
</evidence>
<dbReference type="OrthoDB" id="9777593at2"/>
<dbReference type="InterPro" id="IPR036514">
    <property type="entry name" value="SGNH_hydro_sf"/>
</dbReference>
<gene>
    <name evidence="1" type="ORF">C7459_10186</name>
</gene>
<evidence type="ECO:0008006" key="3">
    <source>
        <dbReference type="Google" id="ProtNLM"/>
    </source>
</evidence>
<dbReference type="SUPFAM" id="SSF52266">
    <property type="entry name" value="SGNH hydrolase"/>
    <property type="match status" value="1"/>
</dbReference>
<evidence type="ECO:0000313" key="1">
    <source>
        <dbReference type="EMBL" id="PWK16223.1"/>
    </source>
</evidence>
<dbReference type="AlphaFoldDB" id="A0A316DHY0"/>
<dbReference type="Proteomes" id="UP000245634">
    <property type="component" value="Unassembled WGS sequence"/>
</dbReference>
<keyword evidence="2" id="KW-1185">Reference proteome</keyword>
<protein>
    <recommendedName>
        <fullName evidence="3">GDSL-like lipase/acylhydrolase family protein</fullName>
    </recommendedName>
</protein>
<comment type="caution">
    <text evidence="1">The sequence shown here is derived from an EMBL/GenBank/DDBJ whole genome shotgun (WGS) entry which is preliminary data.</text>
</comment>
<dbReference type="EMBL" id="QGGL01000001">
    <property type="protein sequence ID" value="PWK16223.1"/>
    <property type="molecule type" value="Genomic_DNA"/>
</dbReference>
<proteinExistence type="predicted"/>
<name>A0A316DHY0_9BACL</name>
<dbReference type="Gene3D" id="3.40.50.1110">
    <property type="entry name" value="SGNH hydrolase"/>
    <property type="match status" value="1"/>
</dbReference>